<dbReference type="SMART" id="SM00530">
    <property type="entry name" value="HTH_XRE"/>
    <property type="match status" value="1"/>
</dbReference>
<dbReference type="SUPFAM" id="SSF47413">
    <property type="entry name" value="lambda repressor-like DNA-binding domains"/>
    <property type="match status" value="1"/>
</dbReference>
<dbReference type="EMBL" id="JAZEIP010000006">
    <property type="protein sequence ID" value="MEE4039680.1"/>
    <property type="molecule type" value="Genomic_DNA"/>
</dbReference>
<evidence type="ECO:0000313" key="3">
    <source>
        <dbReference type="EMBL" id="SMS10014.1"/>
    </source>
</evidence>
<evidence type="ECO:0000313" key="6">
    <source>
        <dbReference type="Proteomes" id="UP001343600"/>
    </source>
</evidence>
<dbReference type="PROSITE" id="PS50943">
    <property type="entry name" value="HTH_CROC1"/>
    <property type="match status" value="1"/>
</dbReference>
<reference evidence="2 6" key="3">
    <citation type="submission" date="2024-01" db="EMBL/GenBank/DDBJ databases">
        <title>Characterization of Pseudomonas viridiflava in Georgia, USA.</title>
        <authorList>
            <person name="Zhao M."/>
            <person name="Dutta B."/>
        </authorList>
    </citation>
    <scope>NUCLEOTIDE SEQUENCE [LARGE SCALE GENOMIC DNA]</scope>
    <source>
        <strain evidence="2 6">21GA0539</strain>
    </source>
</reference>
<dbReference type="AlphaFoldDB" id="A0A0D0MMQ2"/>
<reference evidence="4" key="2">
    <citation type="submission" date="2019-02" db="EMBL/GenBank/DDBJ databases">
        <authorList>
            <person name="Lutz S."/>
            <person name="Schori C."/>
            <person name="Ahrens C.H."/>
            <person name="Gueguen E."/>
        </authorList>
    </citation>
    <scope>NUCLEOTIDE SEQUENCE</scope>
    <source>
        <strain evidence="4">Psy35</strain>
    </source>
</reference>
<feature type="domain" description="HTH cro/C1-type" evidence="1">
    <location>
        <begin position="8"/>
        <end position="61"/>
    </location>
</feature>
<dbReference type="Proteomes" id="UP001163644">
    <property type="component" value="Chromosome"/>
</dbReference>
<evidence type="ECO:0000313" key="4">
    <source>
        <dbReference type="EMBL" id="UZA68939.1"/>
    </source>
</evidence>
<dbReference type="GO" id="GO:0003677">
    <property type="term" value="F:DNA binding"/>
    <property type="evidence" value="ECO:0007669"/>
    <property type="project" value="UniProtKB-KW"/>
</dbReference>
<organism evidence="3 5">
    <name type="scientific">Pseudomonas viridiflava</name>
    <name type="common">Phytomonas viridiflava</name>
    <dbReference type="NCBI Taxonomy" id="33069"/>
    <lineage>
        <taxon>Bacteria</taxon>
        <taxon>Pseudomonadati</taxon>
        <taxon>Pseudomonadota</taxon>
        <taxon>Gammaproteobacteria</taxon>
        <taxon>Pseudomonadales</taxon>
        <taxon>Pseudomonadaceae</taxon>
        <taxon>Pseudomonas</taxon>
    </lineage>
</organism>
<dbReference type="Proteomes" id="UP001343600">
    <property type="component" value="Unassembled WGS sequence"/>
</dbReference>
<keyword evidence="3" id="KW-0238">DNA-binding</keyword>
<dbReference type="InterPro" id="IPR010982">
    <property type="entry name" value="Lambda_DNA-bd_dom_sf"/>
</dbReference>
<dbReference type="RefSeq" id="WP_029243428.1">
    <property type="nucleotide sequence ID" value="NZ_CP036495.1"/>
</dbReference>
<dbReference type="Proteomes" id="UP000196842">
    <property type="component" value="Chromosome I"/>
</dbReference>
<keyword evidence="6" id="KW-1185">Reference proteome</keyword>
<reference evidence="3 5" key="1">
    <citation type="submission" date="2017-05" db="EMBL/GenBank/DDBJ databases">
        <authorList>
            <person name="Song R."/>
            <person name="Chenine A.L."/>
            <person name="Ruprecht R.M."/>
        </authorList>
    </citation>
    <scope>NUCLEOTIDE SEQUENCE [LARGE SCALE GENOMIC DNA]</scope>
    <source>
        <strain evidence="3 5">CFBP 1590</strain>
    </source>
</reference>
<dbReference type="EMBL" id="LT855380">
    <property type="protein sequence ID" value="SMS10014.1"/>
    <property type="molecule type" value="Genomic_DNA"/>
</dbReference>
<gene>
    <name evidence="3" type="ORF">CFBP1590__2428</name>
    <name evidence="4" type="ORF">EZZ81_12195</name>
    <name evidence="2" type="ORF">V2I87_06170</name>
</gene>
<evidence type="ECO:0000313" key="5">
    <source>
        <dbReference type="Proteomes" id="UP000196842"/>
    </source>
</evidence>
<name>A0A0D0MMQ2_PSEVI</name>
<proteinExistence type="predicted"/>
<dbReference type="GeneID" id="47764088"/>
<dbReference type="KEGG" id="pvd:CFBP1590__2428"/>
<protein>
    <submittedName>
        <fullName evidence="3">Helix-hairpin-helix DNA-binding motif-containing protein</fullName>
    </submittedName>
    <submittedName>
        <fullName evidence="4">Helix-turn-helix domain-containing protein</fullName>
    </submittedName>
    <submittedName>
        <fullName evidence="2">Helix-turn-helix transcriptional regulator</fullName>
    </submittedName>
</protein>
<evidence type="ECO:0000259" key="1">
    <source>
        <dbReference type="PROSITE" id="PS50943"/>
    </source>
</evidence>
<dbReference type="EMBL" id="CP036495">
    <property type="protein sequence ID" value="UZA68939.1"/>
    <property type="molecule type" value="Genomic_DNA"/>
</dbReference>
<dbReference type="CDD" id="cd00093">
    <property type="entry name" value="HTH_XRE"/>
    <property type="match status" value="1"/>
</dbReference>
<dbReference type="InterPro" id="IPR001387">
    <property type="entry name" value="Cro/C1-type_HTH"/>
</dbReference>
<dbReference type="Gene3D" id="1.10.260.40">
    <property type="entry name" value="lambda repressor-like DNA-binding domains"/>
    <property type="match status" value="1"/>
</dbReference>
<evidence type="ECO:0000313" key="2">
    <source>
        <dbReference type="EMBL" id="MEE4039680.1"/>
    </source>
</evidence>
<sequence length="149" mass="16565">MTGIGPRLKRERLRLKLSQSALGAIGGVETNAQGNYENGIRSPRADYLSRISDAGIDVTYVVTGFSLERSTPQIETHGNTHSERLNRVLGRLHGSLHEVTQNLYHVTRLVEARSDDENLDRSHLETIKGDAEAITLAAVRLIYMTSRIK</sequence>
<accession>A0A0D0MMQ2</accession>